<sequence length="173" mass="18971">MSKSLTLQIAKRVKRARAPSFLALWAIAFLLAIDPVATFAAPQAGKLGLVMIEKDDCSYCKLWDKEVGRYYPSTPAGRYAPLVKLDIDSSTAQRFQRVVYTPTFILVRSDGKEVGRIIGYPGNEYFWSALEKLLGQAGIRSDDKELPAAVSPIVDKTPLGVSRAQTPAILPAQ</sequence>
<dbReference type="Proteomes" id="UP000033187">
    <property type="component" value="Chromosome 1"/>
</dbReference>
<dbReference type="Gene3D" id="3.40.30.10">
    <property type="entry name" value="Glutaredoxin"/>
    <property type="match status" value="1"/>
</dbReference>
<gene>
    <name evidence="1" type="ORF">YBN1229_v1_3029</name>
</gene>
<keyword evidence="2" id="KW-1185">Reference proteome</keyword>
<dbReference type="KEGG" id="fil:BN1229_v1_2888"/>
<evidence type="ECO:0000313" key="2">
    <source>
        <dbReference type="Proteomes" id="UP000033187"/>
    </source>
</evidence>
<evidence type="ECO:0000313" key="1">
    <source>
        <dbReference type="EMBL" id="CPR21393.1"/>
    </source>
</evidence>
<dbReference type="RefSeq" id="WP_076605333.1">
    <property type="nucleotide sequence ID" value="NZ_LN829118.1"/>
</dbReference>
<organism evidence="1 2">
    <name type="scientific">Candidatus Filomicrobium marinum</name>
    <dbReference type="NCBI Taxonomy" id="1608628"/>
    <lineage>
        <taxon>Bacteria</taxon>
        <taxon>Pseudomonadati</taxon>
        <taxon>Pseudomonadota</taxon>
        <taxon>Alphaproteobacteria</taxon>
        <taxon>Hyphomicrobiales</taxon>
        <taxon>Hyphomicrobiaceae</taxon>
        <taxon>Filomicrobium</taxon>
    </lineage>
</organism>
<reference evidence="2" key="1">
    <citation type="submission" date="2015-02" db="EMBL/GenBank/DDBJ databases">
        <authorList>
            <person name="Chooi Y.-H."/>
        </authorList>
    </citation>
    <scope>NUCLEOTIDE SEQUENCE [LARGE SCALE GENOMIC DNA]</scope>
    <source>
        <strain evidence="2">strain Y</strain>
    </source>
</reference>
<protein>
    <submittedName>
        <fullName evidence="1">SoxS (Modular protein)</fullName>
    </submittedName>
</protein>
<dbReference type="InterPro" id="IPR036249">
    <property type="entry name" value="Thioredoxin-like_sf"/>
</dbReference>
<dbReference type="EMBL" id="LN829119">
    <property type="protein sequence ID" value="CPR21393.1"/>
    <property type="molecule type" value="Genomic_DNA"/>
</dbReference>
<dbReference type="AlphaFoldDB" id="A0A0D6JI45"/>
<accession>A0A0D6JI45</accession>
<dbReference type="KEGG" id="fiy:BN1229_v1_3029"/>
<proteinExistence type="predicted"/>
<name>A0A0D6JI45_9HYPH</name>
<dbReference type="SUPFAM" id="SSF52833">
    <property type="entry name" value="Thioredoxin-like"/>
    <property type="match status" value="1"/>
</dbReference>